<sequence>MTEPEVLKETEINIKLKAKMVSADDLNYTLQVYPNNIDWKYIESDSEYKIHEYRFKAESIRQIVRNVLFKYKEIMIGSIKVGAKDYLFEVQVPKRIDTEKLKQMFTQIGSELNREIQKSRTELASFKQFLDECEF</sequence>
<reference evidence="1 2" key="1">
    <citation type="submission" date="2015-09" db="EMBL/GenBank/DDBJ databases">
        <title>A metagenomics-based metabolic model of nitrate-dependent anaerobic oxidation of methane by Methanoperedens-like archaea.</title>
        <authorList>
            <person name="Arshad A."/>
            <person name="Speth D.R."/>
            <person name="De Graaf R.M."/>
            <person name="Op Den Camp H.J."/>
            <person name="Jetten M.S."/>
            <person name="Welte C.U."/>
        </authorList>
    </citation>
    <scope>NUCLEOTIDE SEQUENCE [LARGE SCALE GENOMIC DNA]</scope>
</reference>
<accession>A0A0P7ZH03</accession>
<dbReference type="AlphaFoldDB" id="A0A0P7ZH03"/>
<organism evidence="1 2">
    <name type="scientific">Candidatus Methanoperedens nitratireducens</name>
    <dbReference type="NCBI Taxonomy" id="1392998"/>
    <lineage>
        <taxon>Archaea</taxon>
        <taxon>Methanobacteriati</taxon>
        <taxon>Methanobacteriota</taxon>
        <taxon>Stenosarchaea group</taxon>
        <taxon>Methanomicrobia</taxon>
        <taxon>Methanosarcinales</taxon>
        <taxon>ANME-2 cluster</taxon>
        <taxon>Candidatus Methanoperedentaceae</taxon>
        <taxon>Candidatus Methanoperedens</taxon>
    </lineage>
</organism>
<dbReference type="Proteomes" id="UP000050360">
    <property type="component" value="Unassembled WGS sequence"/>
</dbReference>
<gene>
    <name evidence="1" type="ORF">MPEBLZ_01190</name>
</gene>
<evidence type="ECO:0000313" key="2">
    <source>
        <dbReference type="Proteomes" id="UP000050360"/>
    </source>
</evidence>
<proteinExistence type="predicted"/>
<dbReference type="EMBL" id="LKCM01000102">
    <property type="protein sequence ID" value="KPQ44208.1"/>
    <property type="molecule type" value="Genomic_DNA"/>
</dbReference>
<comment type="caution">
    <text evidence="1">The sequence shown here is derived from an EMBL/GenBank/DDBJ whole genome shotgun (WGS) entry which is preliminary data.</text>
</comment>
<evidence type="ECO:0000313" key="1">
    <source>
        <dbReference type="EMBL" id="KPQ44208.1"/>
    </source>
</evidence>
<name>A0A0P7ZH03_9EURY</name>
<protein>
    <submittedName>
        <fullName evidence="1">Uncharacterized protein</fullName>
    </submittedName>
</protein>